<accession>A0A4Z1P118</accession>
<comment type="caution">
    <text evidence="1">The sequence shown here is derived from an EMBL/GenBank/DDBJ whole genome shotgun (WGS) entry which is preliminary data.</text>
</comment>
<evidence type="ECO:0000313" key="1">
    <source>
        <dbReference type="EMBL" id="TID17400.1"/>
    </source>
</evidence>
<gene>
    <name evidence="1" type="ORF">E6O75_ATG08146</name>
</gene>
<reference evidence="1 2" key="1">
    <citation type="submission" date="2019-04" db="EMBL/GenBank/DDBJ databases">
        <title>High contiguity whole genome sequence and gene annotation resource for two Venturia nashicola isolates.</title>
        <authorList>
            <person name="Prokchorchik M."/>
            <person name="Won K."/>
            <person name="Lee Y."/>
            <person name="Choi E.D."/>
            <person name="Segonzac C."/>
            <person name="Sohn K.H."/>
        </authorList>
    </citation>
    <scope>NUCLEOTIDE SEQUENCE [LARGE SCALE GENOMIC DNA]</scope>
    <source>
        <strain evidence="1 2">PRI2</strain>
    </source>
</reference>
<organism evidence="1 2">
    <name type="scientific">Venturia nashicola</name>
    <dbReference type="NCBI Taxonomy" id="86259"/>
    <lineage>
        <taxon>Eukaryota</taxon>
        <taxon>Fungi</taxon>
        <taxon>Dikarya</taxon>
        <taxon>Ascomycota</taxon>
        <taxon>Pezizomycotina</taxon>
        <taxon>Dothideomycetes</taxon>
        <taxon>Pleosporomycetidae</taxon>
        <taxon>Venturiales</taxon>
        <taxon>Venturiaceae</taxon>
        <taxon>Venturia</taxon>
    </lineage>
</organism>
<name>A0A4Z1P118_9PEZI</name>
<evidence type="ECO:0000313" key="2">
    <source>
        <dbReference type="Proteomes" id="UP000298493"/>
    </source>
</evidence>
<sequence>MSGNSNNSAIDYVALDNMTQAELEGDNDFATPLIGRDFDAAHGISIGPELIADEDIPEASLGSPLLGSNQGLYSNITLGGSIIIPSETTDSTFAQNSYVTGHGDESMYGANVTTEAFAQEGPRTPPNMQWVIGTFPRQYRPISSSAESEDEEDRCFIAAPSSSNHERINAFTAFIGTDIRAATGSMIPQMDASGRPTHFVDENGVPYTSGLFMFQKCITHILKCIEGDRYLHAQNALYEVCTLYTHAASITRYKQIGSTVNNAKEMEENDGIPNLDSQASISYKIQQHIDELLAITKLTHDFLDSNPFTQTGGTEVEKARVACLKLLVSRIVEVQAMEKTCRSWERVECFLQEMAQAVYELGVVCAGCV</sequence>
<dbReference type="EMBL" id="SNSC02000016">
    <property type="protein sequence ID" value="TID17400.1"/>
    <property type="molecule type" value="Genomic_DNA"/>
</dbReference>
<keyword evidence="2" id="KW-1185">Reference proteome</keyword>
<dbReference type="AlphaFoldDB" id="A0A4Z1P118"/>
<protein>
    <submittedName>
        <fullName evidence="1">Uncharacterized protein</fullName>
    </submittedName>
</protein>
<proteinExistence type="predicted"/>
<dbReference type="Proteomes" id="UP000298493">
    <property type="component" value="Unassembled WGS sequence"/>
</dbReference>